<dbReference type="AlphaFoldDB" id="A0A8I1JGV0"/>
<gene>
    <name evidence="1" type="ORF">JEU22_04565</name>
</gene>
<dbReference type="RefSeq" id="WP_198746791.1">
    <property type="nucleotide sequence ID" value="NZ_JAEHTE010000002.1"/>
</dbReference>
<sequence length="99" mass="11512">MAPEEQRLQTIQIIRDLIEKYAEEGKDEFRFGWQEPNPERDGYLERLAASMHLAKTCELVTPEDFAEMALEIEKVEEKLMARAKANSVLENLTADCLRR</sequence>
<proteinExistence type="predicted"/>
<accession>A0A8I1JGV0</accession>
<evidence type="ECO:0000313" key="2">
    <source>
        <dbReference type="Proteomes" id="UP000637061"/>
    </source>
</evidence>
<protein>
    <submittedName>
        <fullName evidence="1">Uncharacterized protein</fullName>
    </submittedName>
</protein>
<reference evidence="1" key="1">
    <citation type="submission" date="2020-12" db="EMBL/GenBank/DDBJ databases">
        <title>Enhanced detection system for hospital associated transmission using whole genome sequencing surveillance.</title>
        <authorList>
            <person name="Harrison L.H."/>
            <person name="Van Tyne D."/>
            <person name="Marsh J.W."/>
            <person name="Griffith M.P."/>
            <person name="Snyder D.J."/>
            <person name="Cooper V.S."/>
            <person name="Mustapha M."/>
        </authorList>
    </citation>
    <scope>NUCLEOTIDE SEQUENCE</scope>
    <source>
        <strain evidence="1">PSB00042</strain>
    </source>
</reference>
<name>A0A8I1JGV0_PSEPU</name>
<evidence type="ECO:0000313" key="1">
    <source>
        <dbReference type="EMBL" id="MBI6883177.1"/>
    </source>
</evidence>
<comment type="caution">
    <text evidence="1">The sequence shown here is derived from an EMBL/GenBank/DDBJ whole genome shotgun (WGS) entry which is preliminary data.</text>
</comment>
<dbReference type="EMBL" id="JAEHTE010000002">
    <property type="protein sequence ID" value="MBI6883177.1"/>
    <property type="molecule type" value="Genomic_DNA"/>
</dbReference>
<dbReference type="Proteomes" id="UP000637061">
    <property type="component" value="Unassembled WGS sequence"/>
</dbReference>
<organism evidence="1 2">
    <name type="scientific">Pseudomonas putida</name>
    <name type="common">Arthrobacter siderocapsulatus</name>
    <dbReference type="NCBI Taxonomy" id="303"/>
    <lineage>
        <taxon>Bacteria</taxon>
        <taxon>Pseudomonadati</taxon>
        <taxon>Pseudomonadota</taxon>
        <taxon>Gammaproteobacteria</taxon>
        <taxon>Pseudomonadales</taxon>
        <taxon>Pseudomonadaceae</taxon>
        <taxon>Pseudomonas</taxon>
    </lineage>
</organism>